<dbReference type="Proteomes" id="UP000634672">
    <property type="component" value="Unassembled WGS sequence"/>
</dbReference>
<organism evidence="2 3">
    <name type="scientific">Hungatella hominis</name>
    <dbReference type="NCBI Taxonomy" id="2763050"/>
    <lineage>
        <taxon>Bacteria</taxon>
        <taxon>Bacillati</taxon>
        <taxon>Bacillota</taxon>
        <taxon>Clostridia</taxon>
        <taxon>Lachnospirales</taxon>
        <taxon>Lachnospiraceae</taxon>
        <taxon>Hungatella</taxon>
    </lineage>
</organism>
<evidence type="ECO:0000256" key="1">
    <source>
        <dbReference type="SAM" id="Phobius"/>
    </source>
</evidence>
<evidence type="ECO:0008006" key="4">
    <source>
        <dbReference type="Google" id="ProtNLM"/>
    </source>
</evidence>
<reference evidence="2 3" key="1">
    <citation type="submission" date="2020-08" db="EMBL/GenBank/DDBJ databases">
        <title>Genome public.</title>
        <authorList>
            <person name="Liu C."/>
            <person name="Sun Q."/>
        </authorList>
    </citation>
    <scope>NUCLEOTIDE SEQUENCE [LARGE SCALE GENOMIC DNA]</scope>
    <source>
        <strain evidence="2 3">NSJ-66</strain>
    </source>
</reference>
<sequence>MKFVVNIKNYFKDYSNICSFGIGLIPAILLYIFPSTTAVPFFVFIILLFLLLLSLWLCMKLFLDLKELKIINNHQISSPTLPIIECHHNVCICRPNNLIANNSLVTFYEKIRGYEQQIGYGYVENINSAGLAQIKVYSTSEDIPDLIAHINDNMEAIILRPTITLDTINSIQL</sequence>
<comment type="caution">
    <text evidence="2">The sequence shown here is derived from an EMBL/GenBank/DDBJ whole genome shotgun (WGS) entry which is preliminary data.</text>
</comment>
<evidence type="ECO:0000313" key="2">
    <source>
        <dbReference type="EMBL" id="MBC5710351.1"/>
    </source>
</evidence>
<feature type="transmembrane region" description="Helical" evidence="1">
    <location>
        <begin position="14"/>
        <end position="33"/>
    </location>
</feature>
<proteinExistence type="predicted"/>
<accession>A0ABR7HAY2</accession>
<dbReference type="EMBL" id="JACOPB010000011">
    <property type="protein sequence ID" value="MBC5710351.1"/>
    <property type="molecule type" value="Genomic_DNA"/>
</dbReference>
<gene>
    <name evidence="2" type="ORF">H8S75_20580</name>
</gene>
<dbReference type="RefSeq" id="WP_187023190.1">
    <property type="nucleotide sequence ID" value="NZ_JACOPB010000011.1"/>
</dbReference>
<feature type="transmembrane region" description="Helical" evidence="1">
    <location>
        <begin position="39"/>
        <end position="59"/>
    </location>
</feature>
<keyword evidence="1" id="KW-1133">Transmembrane helix</keyword>
<protein>
    <recommendedName>
        <fullName evidence="4">DUF4956 domain-containing protein</fullName>
    </recommendedName>
</protein>
<name>A0ABR7HAY2_9FIRM</name>
<evidence type="ECO:0000313" key="3">
    <source>
        <dbReference type="Proteomes" id="UP000634672"/>
    </source>
</evidence>
<keyword evidence="1" id="KW-0812">Transmembrane</keyword>
<keyword evidence="3" id="KW-1185">Reference proteome</keyword>
<keyword evidence="1" id="KW-0472">Membrane</keyword>